<evidence type="ECO:0000256" key="7">
    <source>
        <dbReference type="ARBA" id="ARBA00022840"/>
    </source>
</evidence>
<organism evidence="16 17">
    <name type="scientific">Marinoscillum furvescens DSM 4134</name>
    <dbReference type="NCBI Taxonomy" id="1122208"/>
    <lineage>
        <taxon>Bacteria</taxon>
        <taxon>Pseudomonadati</taxon>
        <taxon>Bacteroidota</taxon>
        <taxon>Cytophagia</taxon>
        <taxon>Cytophagales</taxon>
        <taxon>Reichenbachiellaceae</taxon>
        <taxon>Marinoscillum</taxon>
    </lineage>
</organism>
<dbReference type="InterPro" id="IPR018060">
    <property type="entry name" value="HTH_AraC"/>
</dbReference>
<dbReference type="PROSITE" id="PS50110">
    <property type="entry name" value="RESPONSE_REGULATORY"/>
    <property type="match status" value="1"/>
</dbReference>
<dbReference type="SUPFAM" id="SSF47384">
    <property type="entry name" value="Homodimeric domain of signal transducing histidine kinase"/>
    <property type="match status" value="1"/>
</dbReference>
<dbReference type="PROSITE" id="PS00041">
    <property type="entry name" value="HTH_ARAC_FAMILY_1"/>
    <property type="match status" value="1"/>
</dbReference>
<feature type="domain" description="HTH araC/xylS-type" evidence="13">
    <location>
        <begin position="1275"/>
        <end position="1374"/>
    </location>
</feature>
<evidence type="ECO:0000256" key="6">
    <source>
        <dbReference type="ARBA" id="ARBA00022777"/>
    </source>
</evidence>
<dbReference type="InterPro" id="IPR004358">
    <property type="entry name" value="Sig_transdc_His_kin-like_C"/>
</dbReference>
<dbReference type="InterPro" id="IPR015943">
    <property type="entry name" value="WD40/YVTN_repeat-like_dom_sf"/>
</dbReference>
<reference evidence="16 17" key="1">
    <citation type="submission" date="2018-07" db="EMBL/GenBank/DDBJ databases">
        <title>Genomic Encyclopedia of Type Strains, Phase IV (KMG-IV): sequencing the most valuable type-strain genomes for metagenomic binning, comparative biology and taxonomic classification.</title>
        <authorList>
            <person name="Goeker M."/>
        </authorList>
    </citation>
    <scope>NUCLEOTIDE SEQUENCE [LARGE SCALE GENOMIC DNA]</scope>
    <source>
        <strain evidence="16 17">DSM 4134</strain>
    </source>
</reference>
<sequence>MVGRLLRRLAFCGVVCCQIAHSQSVNLGYSYVGNDAGLTNSAVLSIVQDSVGYLWFGTEYGLNRFDGYEIKTYLKNENNPHSLSDNLIGHQYVDSHGVHWILTWEGFSRYDPQIDGFRHYLPDSAALDNPPLNKAMYADEDHNGELWMITSRGHLHHYDRAADRFVLRPTKNPKNTDVNSFRFDRENPEIVWFGYTNGLLRYDLTANTFEFFPIKQAEEAFNNNIHDILLDGDYIYLAVYETGIHRFHKPTQTYKSYAFDTDIENQILSGHQDSKGNLWFTSTAGLYKYYPEEDAFRRFGKYAADAIRNTNIQSVAEDIQGNLWLGTDVEGVITITQEKHFYHIETERDEAPSDGNIATAIAQDAAGKLWVGYTYGVDVINLETGAIERRLRPDDGTSVVVGPGDVWQVFIDSKERVWIGTYAGGLQQYDPKTTVVTTYRHDPSNPLSIPGDDVRAIAEDKRGFLWLAVHGSGLARFDPERGEFKTFREDELIINDDWTNHLAVDEEDNVWMGSFSGLTVISDYGRASRSYSYDYNDSTSITNRIVQSVFIDSKQRKWIGTNRGLNLFVDSHRGFRTLQLEDGLPNDHISSIIEDDEGYLWLATQGGGLVRFDKEAWIGGKPAPGLIQVYDTSDGLLSDSYSYNAIHKSEKGVIYVGGVGGITYFDPKEIRSNTFVPKVAIDQIKLFNSEEQAEQLKMEKDNGLIKRLELEHDQTMITIGYNAFNYVHPEKNQYAYKMVGFDEEWYYVGGRREATYTNLPAGDYTFQVKASNNDGIWNEKVSSLQIVVHPPWWNTLAFRLVVLVLILGAIYFLFWIRTRNILFQKSALERLVREKTSEIESQYAQLQQMNEKVHESDQAKIRFYMNVSHELKTPLSLILGPIERLLKTPKLEVETERQYRFIHRNALRLTRLINDLLDLRKIEVNERRIVLKQLEVVEKVRQLYEAFDFFASQKHIDYTFETRLEKLDAWVDEDILEKVIYNLLSNAFKYTTSGTITLRLDYLDARHQLQVAVEDTGTGIPADQIPNVFNRFFSYQKAGYRSEGTGIGLTLVKELVQLHGGTIELQSEEGQGSVFTFTLAIRKEDLDATRISEEQPGIPTDGLPAYLTTPDLATALEAEAGQLTPDQTILLVEDNSDFRNYLVACLRGNYRIIAHENGRDALQALKENQIDIVVTDIMMPVMDGMELCQQIKNDEECSHIPVILLTAKSSGDSRVEGYDSGADAYIAKPFDMEVLVSRIKNLIHSRKQLQDKFGSSLSLKPPGTTVSSSDDEFLEQVIQIVQQNLTDPNLGYREFVKEMGISKTKLYRKIGEITGQSINLFIRTIRLKMAVELLAHGDKTIAEIAYQVGFSDPNYFSKCFKLQFGKSPREYQDSHS</sequence>
<keyword evidence="10" id="KW-0238">DNA-binding</keyword>
<dbReference type="Gene3D" id="1.10.10.60">
    <property type="entry name" value="Homeodomain-like"/>
    <property type="match status" value="1"/>
</dbReference>
<dbReference type="Proteomes" id="UP000256779">
    <property type="component" value="Unassembled WGS sequence"/>
</dbReference>
<evidence type="ECO:0000259" key="14">
    <source>
        <dbReference type="PROSITE" id="PS50109"/>
    </source>
</evidence>
<dbReference type="PROSITE" id="PS01124">
    <property type="entry name" value="HTH_ARAC_FAMILY_2"/>
    <property type="match status" value="1"/>
</dbReference>
<evidence type="ECO:0000256" key="4">
    <source>
        <dbReference type="ARBA" id="ARBA00022679"/>
    </source>
</evidence>
<evidence type="ECO:0000256" key="9">
    <source>
        <dbReference type="ARBA" id="ARBA00023015"/>
    </source>
</evidence>
<dbReference type="SUPFAM" id="SSF55874">
    <property type="entry name" value="ATPase domain of HSP90 chaperone/DNA topoisomerase II/histidine kinase"/>
    <property type="match status" value="1"/>
</dbReference>
<feature type="domain" description="Histidine kinase" evidence="14">
    <location>
        <begin position="866"/>
        <end position="1083"/>
    </location>
</feature>
<dbReference type="SMART" id="SM00342">
    <property type="entry name" value="HTH_ARAC"/>
    <property type="match status" value="1"/>
</dbReference>
<dbReference type="InterPro" id="IPR011110">
    <property type="entry name" value="Reg_prop"/>
</dbReference>
<dbReference type="SUPFAM" id="SSF52172">
    <property type="entry name" value="CheY-like"/>
    <property type="match status" value="1"/>
</dbReference>
<dbReference type="Pfam" id="PF00072">
    <property type="entry name" value="Response_reg"/>
    <property type="match status" value="1"/>
</dbReference>
<dbReference type="Pfam" id="PF02518">
    <property type="entry name" value="HATPase_c"/>
    <property type="match status" value="1"/>
</dbReference>
<evidence type="ECO:0000256" key="3">
    <source>
        <dbReference type="ARBA" id="ARBA00022553"/>
    </source>
</evidence>
<evidence type="ECO:0000313" key="16">
    <source>
        <dbReference type="EMBL" id="RED92016.1"/>
    </source>
</evidence>
<keyword evidence="17" id="KW-1185">Reference proteome</keyword>
<dbReference type="Pfam" id="PF00512">
    <property type="entry name" value="HisKA"/>
    <property type="match status" value="1"/>
</dbReference>
<dbReference type="SUPFAM" id="SSF46689">
    <property type="entry name" value="Homeodomain-like"/>
    <property type="match status" value="1"/>
</dbReference>
<dbReference type="GO" id="GO:0003700">
    <property type="term" value="F:DNA-binding transcription factor activity"/>
    <property type="evidence" value="ECO:0007669"/>
    <property type="project" value="InterPro"/>
</dbReference>
<keyword evidence="11" id="KW-0804">Transcription</keyword>
<keyword evidence="8" id="KW-0902">Two-component regulatory system</keyword>
<dbReference type="InterPro" id="IPR005467">
    <property type="entry name" value="His_kinase_dom"/>
</dbReference>
<dbReference type="Gene3D" id="3.30.565.10">
    <property type="entry name" value="Histidine kinase-like ATPase, C-terminal domain"/>
    <property type="match status" value="1"/>
</dbReference>
<gene>
    <name evidence="16" type="ORF">C7460_1349</name>
</gene>
<evidence type="ECO:0000256" key="5">
    <source>
        <dbReference type="ARBA" id="ARBA00022741"/>
    </source>
</evidence>
<comment type="catalytic activity">
    <reaction evidence="1">
        <text>ATP + protein L-histidine = ADP + protein N-phospho-L-histidine.</text>
        <dbReference type="EC" id="2.7.13.3"/>
    </reaction>
</comment>
<dbReference type="RefSeq" id="WP_115870377.1">
    <property type="nucleotide sequence ID" value="NZ_QREG01000034.1"/>
</dbReference>
<keyword evidence="3 12" id="KW-0597">Phosphoprotein</keyword>
<evidence type="ECO:0000256" key="12">
    <source>
        <dbReference type="PROSITE-ProRule" id="PRU00169"/>
    </source>
</evidence>
<comment type="caution">
    <text evidence="16">The sequence shown here is derived from an EMBL/GenBank/DDBJ whole genome shotgun (WGS) entry which is preliminary data.</text>
</comment>
<dbReference type="Gene3D" id="2.130.10.10">
    <property type="entry name" value="YVTN repeat-like/Quinoprotein amine dehydrogenase"/>
    <property type="match status" value="2"/>
</dbReference>
<dbReference type="CDD" id="cd00082">
    <property type="entry name" value="HisKA"/>
    <property type="match status" value="1"/>
</dbReference>
<dbReference type="SUPFAM" id="SSF63829">
    <property type="entry name" value="Calcium-dependent phosphotriesterase"/>
    <property type="match status" value="3"/>
</dbReference>
<accession>A0A3D9KXU8</accession>
<evidence type="ECO:0000256" key="2">
    <source>
        <dbReference type="ARBA" id="ARBA00012438"/>
    </source>
</evidence>
<dbReference type="InterPro" id="IPR036890">
    <property type="entry name" value="HATPase_C_sf"/>
</dbReference>
<dbReference type="SMART" id="SM00388">
    <property type="entry name" value="HisKA"/>
    <property type="match status" value="1"/>
</dbReference>
<dbReference type="Pfam" id="PF07494">
    <property type="entry name" value="Reg_prop"/>
    <property type="match status" value="3"/>
</dbReference>
<evidence type="ECO:0000256" key="8">
    <source>
        <dbReference type="ARBA" id="ARBA00023012"/>
    </source>
</evidence>
<evidence type="ECO:0000259" key="13">
    <source>
        <dbReference type="PROSITE" id="PS01124"/>
    </source>
</evidence>
<feature type="modified residue" description="4-aspartylphosphate" evidence="12">
    <location>
        <position position="1176"/>
    </location>
</feature>
<name>A0A3D9KXU8_MARFU</name>
<dbReference type="EMBL" id="QREG01000034">
    <property type="protein sequence ID" value="RED92016.1"/>
    <property type="molecule type" value="Genomic_DNA"/>
</dbReference>
<dbReference type="GO" id="GO:0000155">
    <property type="term" value="F:phosphorelay sensor kinase activity"/>
    <property type="evidence" value="ECO:0007669"/>
    <property type="project" value="InterPro"/>
</dbReference>
<dbReference type="Pfam" id="PF12833">
    <property type="entry name" value="HTH_18"/>
    <property type="match status" value="1"/>
</dbReference>
<dbReference type="PROSITE" id="PS50109">
    <property type="entry name" value="HIS_KIN"/>
    <property type="match status" value="1"/>
</dbReference>
<dbReference type="SMART" id="SM00387">
    <property type="entry name" value="HATPase_c"/>
    <property type="match status" value="1"/>
</dbReference>
<dbReference type="InterPro" id="IPR011006">
    <property type="entry name" value="CheY-like_superfamily"/>
</dbReference>
<dbReference type="OrthoDB" id="9797097at2"/>
<dbReference type="Gene3D" id="3.40.50.2300">
    <property type="match status" value="1"/>
</dbReference>
<evidence type="ECO:0000256" key="11">
    <source>
        <dbReference type="ARBA" id="ARBA00023163"/>
    </source>
</evidence>
<keyword evidence="7" id="KW-0067">ATP-binding</keyword>
<dbReference type="PANTHER" id="PTHR43547:SF2">
    <property type="entry name" value="HYBRID SIGNAL TRANSDUCTION HISTIDINE KINASE C"/>
    <property type="match status" value="1"/>
</dbReference>
<dbReference type="CDD" id="cd00146">
    <property type="entry name" value="PKD"/>
    <property type="match status" value="1"/>
</dbReference>
<keyword evidence="6 16" id="KW-0418">Kinase</keyword>
<dbReference type="PRINTS" id="PR00344">
    <property type="entry name" value="BCTRLSENSOR"/>
</dbReference>
<dbReference type="CDD" id="cd17574">
    <property type="entry name" value="REC_OmpR"/>
    <property type="match status" value="1"/>
</dbReference>
<dbReference type="InterPro" id="IPR011123">
    <property type="entry name" value="Y_Y_Y"/>
</dbReference>
<dbReference type="SMART" id="SM00448">
    <property type="entry name" value="REC"/>
    <property type="match status" value="1"/>
</dbReference>
<keyword evidence="5" id="KW-0547">Nucleotide-binding</keyword>
<dbReference type="Pfam" id="PF07495">
    <property type="entry name" value="Y_Y_Y"/>
    <property type="match status" value="1"/>
</dbReference>
<evidence type="ECO:0000256" key="1">
    <source>
        <dbReference type="ARBA" id="ARBA00000085"/>
    </source>
</evidence>
<feature type="domain" description="Response regulatory" evidence="15">
    <location>
        <begin position="1128"/>
        <end position="1243"/>
    </location>
</feature>
<evidence type="ECO:0000259" key="15">
    <source>
        <dbReference type="PROSITE" id="PS50110"/>
    </source>
</evidence>
<dbReference type="InterPro" id="IPR009057">
    <property type="entry name" value="Homeodomain-like_sf"/>
</dbReference>
<dbReference type="Gene3D" id="1.10.287.130">
    <property type="match status" value="1"/>
</dbReference>
<dbReference type="PANTHER" id="PTHR43547">
    <property type="entry name" value="TWO-COMPONENT HISTIDINE KINASE"/>
    <property type="match status" value="1"/>
</dbReference>
<dbReference type="InterPro" id="IPR003661">
    <property type="entry name" value="HisK_dim/P_dom"/>
</dbReference>
<evidence type="ECO:0000256" key="10">
    <source>
        <dbReference type="ARBA" id="ARBA00023125"/>
    </source>
</evidence>
<dbReference type="InterPro" id="IPR003594">
    <property type="entry name" value="HATPase_dom"/>
</dbReference>
<dbReference type="Gene3D" id="2.60.40.10">
    <property type="entry name" value="Immunoglobulins"/>
    <property type="match status" value="1"/>
</dbReference>
<dbReference type="InterPro" id="IPR036097">
    <property type="entry name" value="HisK_dim/P_sf"/>
</dbReference>
<evidence type="ECO:0000313" key="17">
    <source>
        <dbReference type="Proteomes" id="UP000256779"/>
    </source>
</evidence>
<protein>
    <recommendedName>
        <fullName evidence="2">histidine kinase</fullName>
        <ecNumber evidence="2">2.7.13.3</ecNumber>
    </recommendedName>
</protein>
<keyword evidence="9" id="KW-0805">Transcription regulation</keyword>
<dbReference type="GO" id="GO:0005524">
    <property type="term" value="F:ATP binding"/>
    <property type="evidence" value="ECO:0007669"/>
    <property type="project" value="UniProtKB-KW"/>
</dbReference>
<dbReference type="InterPro" id="IPR001789">
    <property type="entry name" value="Sig_transdc_resp-reg_receiver"/>
</dbReference>
<dbReference type="FunFam" id="3.30.565.10:FF:000037">
    <property type="entry name" value="Hybrid sensor histidine kinase/response regulator"/>
    <property type="match status" value="1"/>
</dbReference>
<dbReference type="GO" id="GO:0043565">
    <property type="term" value="F:sequence-specific DNA binding"/>
    <property type="evidence" value="ECO:0007669"/>
    <property type="project" value="InterPro"/>
</dbReference>
<dbReference type="InterPro" id="IPR013783">
    <property type="entry name" value="Ig-like_fold"/>
</dbReference>
<dbReference type="InterPro" id="IPR018062">
    <property type="entry name" value="HTH_AraC-typ_CS"/>
</dbReference>
<dbReference type="FunFam" id="2.60.40.10:FF:000791">
    <property type="entry name" value="Two-component system sensor histidine kinase/response regulator"/>
    <property type="match status" value="1"/>
</dbReference>
<dbReference type="EC" id="2.7.13.3" evidence="2"/>
<proteinExistence type="predicted"/>
<keyword evidence="4" id="KW-0808">Transferase</keyword>